<evidence type="ECO:0000259" key="1">
    <source>
        <dbReference type="Pfam" id="PF07596"/>
    </source>
</evidence>
<protein>
    <submittedName>
        <fullName evidence="2">Type II secretion system protein G</fullName>
    </submittedName>
</protein>
<dbReference type="InterPro" id="IPR011453">
    <property type="entry name" value="DUF1559"/>
</dbReference>
<dbReference type="NCBIfam" id="TIGR04294">
    <property type="entry name" value="pre_pil_HX9DG"/>
    <property type="match status" value="1"/>
</dbReference>
<dbReference type="Proteomes" id="UP000317429">
    <property type="component" value="Chromosome"/>
</dbReference>
<dbReference type="AlphaFoldDB" id="A0A518DG18"/>
<gene>
    <name evidence="2" type="primary">xcpT_17</name>
    <name evidence="2" type="ORF">Pla175_38340</name>
</gene>
<keyword evidence="3" id="KW-1185">Reference proteome</keyword>
<dbReference type="InterPro" id="IPR012902">
    <property type="entry name" value="N_methyl_site"/>
</dbReference>
<dbReference type="PANTHER" id="PTHR30093:SF2">
    <property type="entry name" value="TYPE II SECRETION SYSTEM PROTEIN H"/>
    <property type="match status" value="1"/>
</dbReference>
<dbReference type="InterPro" id="IPR045584">
    <property type="entry name" value="Pilin-like"/>
</dbReference>
<organism evidence="2 3">
    <name type="scientific">Pirellulimonas nuda</name>
    <dbReference type="NCBI Taxonomy" id="2528009"/>
    <lineage>
        <taxon>Bacteria</taxon>
        <taxon>Pseudomonadati</taxon>
        <taxon>Planctomycetota</taxon>
        <taxon>Planctomycetia</taxon>
        <taxon>Pirellulales</taxon>
        <taxon>Lacipirellulaceae</taxon>
        <taxon>Pirellulimonas</taxon>
    </lineage>
</organism>
<dbReference type="InterPro" id="IPR027558">
    <property type="entry name" value="Pre_pil_HX9DG_C"/>
</dbReference>
<dbReference type="PANTHER" id="PTHR30093">
    <property type="entry name" value="GENERAL SECRETION PATHWAY PROTEIN G"/>
    <property type="match status" value="1"/>
</dbReference>
<dbReference type="NCBIfam" id="TIGR02532">
    <property type="entry name" value="IV_pilin_GFxxxE"/>
    <property type="match status" value="1"/>
</dbReference>
<dbReference type="SUPFAM" id="SSF54523">
    <property type="entry name" value="Pili subunits"/>
    <property type="match status" value="1"/>
</dbReference>
<dbReference type="RefSeq" id="WP_145292166.1">
    <property type="nucleotide sequence ID" value="NZ_CP036291.1"/>
</dbReference>
<evidence type="ECO:0000313" key="3">
    <source>
        <dbReference type="Proteomes" id="UP000317429"/>
    </source>
</evidence>
<feature type="domain" description="DUF1559" evidence="1">
    <location>
        <begin position="34"/>
        <end position="319"/>
    </location>
</feature>
<accession>A0A518DG18</accession>
<dbReference type="KEGG" id="pnd:Pla175_38340"/>
<name>A0A518DG18_9BACT</name>
<proteinExistence type="predicted"/>
<dbReference type="Gene3D" id="3.30.700.10">
    <property type="entry name" value="Glycoprotein, Type 4 Pilin"/>
    <property type="match status" value="1"/>
</dbReference>
<dbReference type="Pfam" id="PF07963">
    <property type="entry name" value="N_methyl"/>
    <property type="match status" value="1"/>
</dbReference>
<dbReference type="EMBL" id="CP036291">
    <property type="protein sequence ID" value="QDU90430.1"/>
    <property type="molecule type" value="Genomic_DNA"/>
</dbReference>
<sequence>MARQNPQAFTLVELLIVIAIIGVLVALLLPAVNAAREAARRTQCKNQLKQIAMAMLNHESAHGYLPTGGWGFRWVGDAASGYGKDQPGSWAFNILEYMEHGAQRVLAGDFRRDLGSPESQHKMMQLVSTPLPAFLCPSRRGVQAFPFIDSAFPFLAYNAFACESGKCNVARGDYRANAGNRNRGEEMGPPAGLIASHKFRSDIAISGGFYNGVVFQCSRVPYARITDGATKTALVGEKSMTPAHYTSGISSSDDQCLFTGHDQDNQGFTASGSDRFPPLLDTRASATESRWRFGSVHPAGANMAMCDGSINTIAFDIDETQFALMGGRNDGDESFK</sequence>
<evidence type="ECO:0000313" key="2">
    <source>
        <dbReference type="EMBL" id="QDU90430.1"/>
    </source>
</evidence>
<dbReference type="OrthoDB" id="255344at2"/>
<dbReference type="Pfam" id="PF07596">
    <property type="entry name" value="SBP_bac_10"/>
    <property type="match status" value="1"/>
</dbReference>
<reference evidence="2 3" key="1">
    <citation type="submission" date="2019-02" db="EMBL/GenBank/DDBJ databases">
        <title>Deep-cultivation of Planctomycetes and their phenomic and genomic characterization uncovers novel biology.</title>
        <authorList>
            <person name="Wiegand S."/>
            <person name="Jogler M."/>
            <person name="Boedeker C."/>
            <person name="Pinto D."/>
            <person name="Vollmers J."/>
            <person name="Rivas-Marin E."/>
            <person name="Kohn T."/>
            <person name="Peeters S.H."/>
            <person name="Heuer A."/>
            <person name="Rast P."/>
            <person name="Oberbeckmann S."/>
            <person name="Bunk B."/>
            <person name="Jeske O."/>
            <person name="Meyerdierks A."/>
            <person name="Storesund J.E."/>
            <person name="Kallscheuer N."/>
            <person name="Luecker S."/>
            <person name="Lage O.M."/>
            <person name="Pohl T."/>
            <person name="Merkel B.J."/>
            <person name="Hornburger P."/>
            <person name="Mueller R.-W."/>
            <person name="Bruemmer F."/>
            <person name="Labrenz M."/>
            <person name="Spormann A.M."/>
            <person name="Op den Camp H."/>
            <person name="Overmann J."/>
            <person name="Amann R."/>
            <person name="Jetten M.S.M."/>
            <person name="Mascher T."/>
            <person name="Medema M.H."/>
            <person name="Devos D.P."/>
            <person name="Kaster A.-K."/>
            <person name="Ovreas L."/>
            <person name="Rohde M."/>
            <person name="Galperin M.Y."/>
            <person name="Jogler C."/>
        </authorList>
    </citation>
    <scope>NUCLEOTIDE SEQUENCE [LARGE SCALE GENOMIC DNA]</scope>
    <source>
        <strain evidence="2 3">Pla175</strain>
    </source>
</reference>